<dbReference type="InterPro" id="IPR050491">
    <property type="entry name" value="AmpC-like"/>
</dbReference>
<keyword evidence="3" id="KW-0121">Carboxypeptidase</keyword>
<keyword evidence="3" id="KW-0645">Protease</keyword>
<accession>A0A2T0JLE2</accession>
<dbReference type="SUPFAM" id="SSF56601">
    <property type="entry name" value="beta-lactamase/transpeptidase-like"/>
    <property type="match status" value="1"/>
</dbReference>
<evidence type="ECO:0000313" key="3">
    <source>
        <dbReference type="EMBL" id="PRX08428.1"/>
    </source>
</evidence>
<evidence type="ECO:0000256" key="1">
    <source>
        <dbReference type="SAM" id="SignalP"/>
    </source>
</evidence>
<keyword evidence="3" id="KW-0378">Hydrolase</keyword>
<evidence type="ECO:0000259" key="2">
    <source>
        <dbReference type="Pfam" id="PF00144"/>
    </source>
</evidence>
<feature type="domain" description="Beta-lactamase-related" evidence="2">
    <location>
        <begin position="57"/>
        <end position="384"/>
    </location>
</feature>
<proteinExistence type="predicted"/>
<keyword evidence="1" id="KW-0732">Signal</keyword>
<dbReference type="Proteomes" id="UP000239415">
    <property type="component" value="Unassembled WGS sequence"/>
</dbReference>
<feature type="chain" id="PRO_5015480944" evidence="1">
    <location>
        <begin position="34"/>
        <end position="389"/>
    </location>
</feature>
<dbReference type="OrthoDB" id="3174977at2"/>
<dbReference type="InterPro" id="IPR012338">
    <property type="entry name" value="Beta-lactam/transpept-like"/>
</dbReference>
<protein>
    <submittedName>
        <fullName evidence="3">D-alanyl-D-alanine carboxypeptidase</fullName>
    </submittedName>
</protein>
<organism evidence="3 4">
    <name type="scientific">Actinoplanes italicus</name>
    <dbReference type="NCBI Taxonomy" id="113567"/>
    <lineage>
        <taxon>Bacteria</taxon>
        <taxon>Bacillati</taxon>
        <taxon>Actinomycetota</taxon>
        <taxon>Actinomycetes</taxon>
        <taxon>Micromonosporales</taxon>
        <taxon>Micromonosporaceae</taxon>
        <taxon>Actinoplanes</taxon>
    </lineage>
</organism>
<comment type="caution">
    <text evidence="3">The sequence shown here is derived from an EMBL/GenBank/DDBJ whole genome shotgun (WGS) entry which is preliminary data.</text>
</comment>
<dbReference type="RefSeq" id="WP_106330809.1">
    <property type="nucleotide sequence ID" value="NZ_BOMO01000181.1"/>
</dbReference>
<dbReference type="AlphaFoldDB" id="A0A2T0JLE2"/>
<dbReference type="PANTHER" id="PTHR46825:SF7">
    <property type="entry name" value="D-ALANYL-D-ALANINE CARBOXYPEPTIDASE"/>
    <property type="match status" value="1"/>
</dbReference>
<dbReference type="EMBL" id="PVMZ01000040">
    <property type="protein sequence ID" value="PRX08428.1"/>
    <property type="molecule type" value="Genomic_DNA"/>
</dbReference>
<feature type="signal peptide" evidence="1">
    <location>
        <begin position="1"/>
        <end position="33"/>
    </location>
</feature>
<sequence length="389" mass="40529">MPTLRPSTSSPALGRAAASLAALGSLALGIAVAAPASQAASRSGGPVQRSLNNLVTVDGFPGALASVRQADGRVKRYTAGVADVKTKQRMPVDARVRIASNTKMFTATVVLQLVGEGKVKLDEPVETYLPGVVRGAGGIDGRNITVRQLLQQTSGLEDYDDELFADFVNALNTYYEPYDLLKVAFAIAPKSKPGEKFAYSNTNYILAGLIAQKVTGSPVGKLITKRILEPLKLRDTYWPGEGETTIRGVHPTGYYPASPTNLINVTAAEQSPAWAAGALVGTPTDINSFLAGLLGGKLLKPAELAEMKKTVDAPGFDTVGGARYGLGIATFSLSCGGFAWTHGGVAPGYVTYVGVTSTGKAASIAVNSMITSQAAAEHLDQALDTALCR</sequence>
<dbReference type="Pfam" id="PF00144">
    <property type="entry name" value="Beta-lactamase"/>
    <property type="match status" value="1"/>
</dbReference>
<dbReference type="InterPro" id="IPR001466">
    <property type="entry name" value="Beta-lactam-related"/>
</dbReference>
<gene>
    <name evidence="3" type="ORF">CLV67_14027</name>
</gene>
<keyword evidence="4" id="KW-1185">Reference proteome</keyword>
<dbReference type="Gene3D" id="3.40.710.10">
    <property type="entry name" value="DD-peptidase/beta-lactamase superfamily"/>
    <property type="match status" value="1"/>
</dbReference>
<reference evidence="3 4" key="1">
    <citation type="submission" date="2018-03" db="EMBL/GenBank/DDBJ databases">
        <title>Genomic Encyclopedia of Archaeal and Bacterial Type Strains, Phase II (KMG-II): from individual species to whole genera.</title>
        <authorList>
            <person name="Goeker M."/>
        </authorList>
    </citation>
    <scope>NUCLEOTIDE SEQUENCE [LARGE SCALE GENOMIC DNA]</scope>
    <source>
        <strain evidence="3 4">DSM 43146</strain>
    </source>
</reference>
<dbReference type="GO" id="GO:0004180">
    <property type="term" value="F:carboxypeptidase activity"/>
    <property type="evidence" value="ECO:0007669"/>
    <property type="project" value="UniProtKB-KW"/>
</dbReference>
<evidence type="ECO:0000313" key="4">
    <source>
        <dbReference type="Proteomes" id="UP000239415"/>
    </source>
</evidence>
<name>A0A2T0JLE2_9ACTN</name>
<dbReference type="PANTHER" id="PTHR46825">
    <property type="entry name" value="D-ALANYL-D-ALANINE-CARBOXYPEPTIDASE/ENDOPEPTIDASE AMPH"/>
    <property type="match status" value="1"/>
</dbReference>